<keyword evidence="13" id="KW-1185">Reference proteome</keyword>
<accession>A0AAV8PRS5</accession>
<dbReference type="AlphaFoldDB" id="A0AAV8PRS5"/>
<dbReference type="EMBL" id="JAQQAF010000009">
    <property type="protein sequence ID" value="KAJ8461267.1"/>
    <property type="molecule type" value="Genomic_DNA"/>
</dbReference>
<keyword evidence="7" id="KW-0804">Transcription</keyword>
<evidence type="ECO:0000256" key="4">
    <source>
        <dbReference type="ARBA" id="ARBA00022833"/>
    </source>
</evidence>
<dbReference type="PANTHER" id="PTHR31251:SF226">
    <property type="entry name" value="SQUAMOSA PROMOTER-BINDING-LIKE PROTEIN 6"/>
    <property type="match status" value="1"/>
</dbReference>
<keyword evidence="3 9" id="KW-0863">Zinc-finger</keyword>
<keyword evidence="2" id="KW-0479">Metal-binding</keyword>
<evidence type="ECO:0000259" key="11">
    <source>
        <dbReference type="PROSITE" id="PS51141"/>
    </source>
</evidence>
<keyword evidence="4" id="KW-0862">Zinc</keyword>
<evidence type="ECO:0000256" key="3">
    <source>
        <dbReference type="ARBA" id="ARBA00022771"/>
    </source>
</evidence>
<feature type="domain" description="SBP-type" evidence="11">
    <location>
        <begin position="84"/>
        <end position="161"/>
    </location>
</feature>
<protein>
    <recommendedName>
        <fullName evidence="11">SBP-type domain-containing protein</fullName>
    </recommendedName>
</protein>
<dbReference type="Proteomes" id="UP001222027">
    <property type="component" value="Unassembled WGS sequence"/>
</dbReference>
<evidence type="ECO:0000256" key="9">
    <source>
        <dbReference type="PROSITE-ProRule" id="PRU00470"/>
    </source>
</evidence>
<proteinExistence type="predicted"/>
<dbReference type="InterPro" id="IPR036893">
    <property type="entry name" value="SBP_sf"/>
</dbReference>
<evidence type="ECO:0000256" key="8">
    <source>
        <dbReference type="ARBA" id="ARBA00023242"/>
    </source>
</evidence>
<dbReference type="InterPro" id="IPR044817">
    <property type="entry name" value="SBP-like"/>
</dbReference>
<evidence type="ECO:0000256" key="6">
    <source>
        <dbReference type="ARBA" id="ARBA00023125"/>
    </source>
</evidence>
<comment type="subcellular location">
    <subcellularLocation>
        <location evidence="1">Nucleus</location>
    </subcellularLocation>
</comment>
<evidence type="ECO:0000256" key="5">
    <source>
        <dbReference type="ARBA" id="ARBA00023015"/>
    </source>
</evidence>
<keyword evidence="8" id="KW-0539">Nucleus</keyword>
<gene>
    <name evidence="12" type="ORF">OPV22_034193</name>
</gene>
<evidence type="ECO:0000256" key="7">
    <source>
        <dbReference type="ARBA" id="ARBA00023163"/>
    </source>
</evidence>
<organism evidence="12 13">
    <name type="scientific">Ensete ventricosum</name>
    <name type="common">Abyssinian banana</name>
    <name type="synonym">Musa ensete</name>
    <dbReference type="NCBI Taxonomy" id="4639"/>
    <lineage>
        <taxon>Eukaryota</taxon>
        <taxon>Viridiplantae</taxon>
        <taxon>Streptophyta</taxon>
        <taxon>Embryophyta</taxon>
        <taxon>Tracheophyta</taxon>
        <taxon>Spermatophyta</taxon>
        <taxon>Magnoliopsida</taxon>
        <taxon>Liliopsida</taxon>
        <taxon>Zingiberales</taxon>
        <taxon>Musaceae</taxon>
        <taxon>Ensete</taxon>
    </lineage>
</organism>
<dbReference type="GO" id="GO:0003677">
    <property type="term" value="F:DNA binding"/>
    <property type="evidence" value="ECO:0007669"/>
    <property type="project" value="UniProtKB-KW"/>
</dbReference>
<evidence type="ECO:0000256" key="10">
    <source>
        <dbReference type="SAM" id="MobiDB-lite"/>
    </source>
</evidence>
<dbReference type="PANTHER" id="PTHR31251">
    <property type="entry name" value="SQUAMOSA PROMOTER-BINDING-LIKE PROTEIN 4"/>
    <property type="match status" value="1"/>
</dbReference>
<dbReference type="PROSITE" id="PS51141">
    <property type="entry name" value="ZF_SBP"/>
    <property type="match status" value="1"/>
</dbReference>
<evidence type="ECO:0000256" key="1">
    <source>
        <dbReference type="ARBA" id="ARBA00004123"/>
    </source>
</evidence>
<dbReference type="InterPro" id="IPR004333">
    <property type="entry name" value="SBP_dom"/>
</dbReference>
<dbReference type="GO" id="GO:0008270">
    <property type="term" value="F:zinc ion binding"/>
    <property type="evidence" value="ECO:0007669"/>
    <property type="project" value="UniProtKB-KW"/>
</dbReference>
<feature type="region of interest" description="Disordered" evidence="10">
    <location>
        <begin position="272"/>
        <end position="321"/>
    </location>
</feature>
<feature type="compositionally biased region" description="Polar residues" evidence="10">
    <location>
        <begin position="272"/>
        <end position="303"/>
    </location>
</feature>
<name>A0AAV8PRS5_ENSVE</name>
<reference evidence="12 13" key="1">
    <citation type="submission" date="2022-12" db="EMBL/GenBank/DDBJ databases">
        <title>Chromosome-scale assembly of the Ensete ventricosum genome.</title>
        <authorList>
            <person name="Dussert Y."/>
            <person name="Stocks J."/>
            <person name="Wendawek A."/>
            <person name="Woldeyes F."/>
            <person name="Nichols R.A."/>
            <person name="Borrell J.S."/>
        </authorList>
    </citation>
    <scope>NUCLEOTIDE SEQUENCE [LARGE SCALE GENOMIC DNA]</scope>
    <source>
        <strain evidence="13">cv. Maze</strain>
        <tissue evidence="12">Seeds</tissue>
    </source>
</reference>
<sequence length="371" mass="39103">MEMSSSSVGGSAARVSNDSLHGLTFGKKIYFEDAGGGGGGGGSSKAPPGGGGGGGGSSKAPPAPPTAAPNKGKTVFQRGHKQPPPRCQVEGCEADLTKVKAYYCRHKVCGMHSKAPMVMVGGMEQRFCQQCSRFHQLAEFDQGKRSCHRRLAGHNARRRKLPPGSFASRYGLHIHGPSSFRSFVMDFSCPKISSTARNVWPTSRPGDQVAGNQWHGFVDSSSDAAAARGVHRYLQGSPGQILYSSPEHPPGERLGGASDASCALSLLSSQPWGSHNTRSQVPPTISASSGFNSTSLAHSSVSAKSWGRRDHGSRNSSQELQHEAGTARINLAGGAIFSGQLELALQGNGQRLGHGSGREYDHPDHVSHWSL</sequence>
<evidence type="ECO:0000256" key="2">
    <source>
        <dbReference type="ARBA" id="ARBA00022723"/>
    </source>
</evidence>
<dbReference type="Gene3D" id="4.10.1100.10">
    <property type="entry name" value="Transcription factor, SBP-box domain"/>
    <property type="match status" value="1"/>
</dbReference>
<feature type="region of interest" description="Disordered" evidence="10">
    <location>
        <begin position="34"/>
        <end position="88"/>
    </location>
</feature>
<evidence type="ECO:0000313" key="13">
    <source>
        <dbReference type="Proteomes" id="UP001222027"/>
    </source>
</evidence>
<evidence type="ECO:0000313" key="12">
    <source>
        <dbReference type="EMBL" id="KAJ8461267.1"/>
    </source>
</evidence>
<dbReference type="Pfam" id="PF03110">
    <property type="entry name" value="SBP"/>
    <property type="match status" value="1"/>
</dbReference>
<feature type="compositionally biased region" description="Gly residues" evidence="10">
    <location>
        <begin position="34"/>
        <end position="57"/>
    </location>
</feature>
<keyword evidence="6" id="KW-0238">DNA-binding</keyword>
<dbReference type="SUPFAM" id="SSF103612">
    <property type="entry name" value="SBT domain"/>
    <property type="match status" value="1"/>
</dbReference>
<comment type="caution">
    <text evidence="12">The sequence shown here is derived from an EMBL/GenBank/DDBJ whole genome shotgun (WGS) entry which is preliminary data.</text>
</comment>
<keyword evidence="5" id="KW-0805">Transcription regulation</keyword>
<dbReference type="FunFam" id="4.10.1100.10:FF:000001">
    <property type="entry name" value="Squamosa promoter-binding-like protein 14"/>
    <property type="match status" value="1"/>
</dbReference>
<dbReference type="GO" id="GO:0005634">
    <property type="term" value="C:nucleus"/>
    <property type="evidence" value="ECO:0007669"/>
    <property type="project" value="UniProtKB-SubCell"/>
</dbReference>